<reference evidence="16" key="1">
    <citation type="submission" date="2025-08" db="UniProtKB">
        <authorList>
            <consortium name="RefSeq"/>
        </authorList>
    </citation>
    <scope>IDENTIFICATION</scope>
    <source>
        <strain evidence="16">15085-1641.00</strain>
        <tissue evidence="16">Whole body</tissue>
    </source>
</reference>
<dbReference type="SUPFAM" id="SSF57783">
    <property type="entry name" value="Zinc beta-ribbon"/>
    <property type="match status" value="1"/>
</dbReference>
<dbReference type="GO" id="GO:0005634">
    <property type="term" value="C:nucleus"/>
    <property type="evidence" value="ECO:0007669"/>
    <property type="project" value="UniProtKB-SubCell"/>
</dbReference>
<dbReference type="FunFam" id="2.20.25.10:FF:000012">
    <property type="entry name" value="Putative transcription factor IIIB 90 kDa subunit"/>
    <property type="match status" value="1"/>
</dbReference>
<evidence type="ECO:0000256" key="13">
    <source>
        <dbReference type="SAM" id="MobiDB-lite"/>
    </source>
</evidence>
<dbReference type="GO" id="GO:0017025">
    <property type="term" value="F:TBP-class protein binding"/>
    <property type="evidence" value="ECO:0007669"/>
    <property type="project" value="InterPro"/>
</dbReference>
<proteinExistence type="inferred from homology"/>
<evidence type="ECO:0000313" key="15">
    <source>
        <dbReference type="Proteomes" id="UP000504633"/>
    </source>
</evidence>
<evidence type="ECO:0000256" key="8">
    <source>
        <dbReference type="ARBA" id="ARBA00023159"/>
    </source>
</evidence>
<dbReference type="AlphaFoldDB" id="A0A6J1M4E2"/>
<protein>
    <recommendedName>
        <fullName evidence="11">B-related factor 1</fullName>
    </recommendedName>
</protein>
<feature type="compositionally biased region" description="Basic and acidic residues" evidence="13">
    <location>
        <begin position="477"/>
        <end position="493"/>
    </location>
</feature>
<keyword evidence="9" id="KW-0804">Transcription</keyword>
<accession>A0A6J1M4E2</accession>
<dbReference type="InterPro" id="IPR000812">
    <property type="entry name" value="TFIIB"/>
</dbReference>
<dbReference type="GO" id="GO:0001006">
    <property type="term" value="F:RNA polymerase III type 3 promoter sequence-specific DNA binding"/>
    <property type="evidence" value="ECO:0007669"/>
    <property type="project" value="TreeGrafter"/>
</dbReference>
<evidence type="ECO:0000256" key="4">
    <source>
        <dbReference type="ARBA" id="ARBA00022737"/>
    </source>
</evidence>
<evidence type="ECO:0000313" key="16">
    <source>
        <dbReference type="RefSeq" id="XP_023173940.1"/>
    </source>
</evidence>
<keyword evidence="7" id="KW-0805">Transcription regulation</keyword>
<feature type="region of interest" description="Disordered" evidence="13">
    <location>
        <begin position="477"/>
        <end position="514"/>
    </location>
</feature>
<evidence type="ECO:0000256" key="5">
    <source>
        <dbReference type="ARBA" id="ARBA00022771"/>
    </source>
</evidence>
<evidence type="ECO:0000256" key="2">
    <source>
        <dbReference type="ARBA" id="ARBA00010857"/>
    </source>
</evidence>
<dbReference type="GO" id="GO:0000126">
    <property type="term" value="C:transcription factor TFIIIB complex"/>
    <property type="evidence" value="ECO:0007669"/>
    <property type="project" value="TreeGrafter"/>
</dbReference>
<dbReference type="OrthoDB" id="511529at2759"/>
<evidence type="ECO:0000259" key="14">
    <source>
        <dbReference type="PROSITE" id="PS51134"/>
    </source>
</evidence>
<dbReference type="InterPro" id="IPR013137">
    <property type="entry name" value="Znf_TFIIB"/>
</dbReference>
<feature type="compositionally biased region" description="Basic residues" evidence="13">
    <location>
        <begin position="494"/>
        <end position="504"/>
    </location>
</feature>
<comment type="similarity">
    <text evidence="2">Belongs to the TFIIB family.</text>
</comment>
<dbReference type="SMART" id="SM00385">
    <property type="entry name" value="CYCLIN"/>
    <property type="match status" value="2"/>
</dbReference>
<dbReference type="GO" id="GO:0000995">
    <property type="term" value="F:RNA polymerase III general transcription initiation factor activity"/>
    <property type="evidence" value="ECO:0007669"/>
    <property type="project" value="TreeGrafter"/>
</dbReference>
<dbReference type="InterPro" id="IPR036915">
    <property type="entry name" value="Cyclin-like_sf"/>
</dbReference>
<dbReference type="InterPro" id="IPR011665">
    <property type="entry name" value="BRF1_TBP-bd_dom"/>
</dbReference>
<evidence type="ECO:0000256" key="9">
    <source>
        <dbReference type="ARBA" id="ARBA00023163"/>
    </source>
</evidence>
<dbReference type="Pfam" id="PF07741">
    <property type="entry name" value="BRF1"/>
    <property type="match status" value="1"/>
</dbReference>
<dbReference type="Gene3D" id="1.20.5.650">
    <property type="entry name" value="Single helix bin"/>
    <property type="match status" value="1"/>
</dbReference>
<feature type="compositionally biased region" description="Acidic residues" evidence="13">
    <location>
        <begin position="618"/>
        <end position="640"/>
    </location>
</feature>
<evidence type="ECO:0000256" key="1">
    <source>
        <dbReference type="ARBA" id="ARBA00004123"/>
    </source>
</evidence>
<comment type="subcellular location">
    <subcellularLocation>
        <location evidence="1">Nucleus</location>
    </subcellularLocation>
</comment>
<keyword evidence="15" id="KW-1185">Reference proteome</keyword>
<dbReference type="FunFam" id="1.10.472.10:FF:000002">
    <property type="entry name" value="Transcription factor IIIB 90 kDa subunit"/>
    <property type="match status" value="1"/>
</dbReference>
<keyword evidence="6" id="KW-0862">Zinc</keyword>
<feature type="region of interest" description="Disordered" evidence="13">
    <location>
        <begin position="543"/>
        <end position="669"/>
    </location>
</feature>
<dbReference type="PANTHER" id="PTHR11618">
    <property type="entry name" value="TRANSCRIPTION INITIATION FACTOR IIB-RELATED"/>
    <property type="match status" value="1"/>
</dbReference>
<dbReference type="PRINTS" id="PR00685">
    <property type="entry name" value="TIFACTORIIB"/>
</dbReference>
<dbReference type="SUPFAM" id="SSF47954">
    <property type="entry name" value="Cyclin-like"/>
    <property type="match status" value="2"/>
</dbReference>
<evidence type="ECO:0000256" key="10">
    <source>
        <dbReference type="ARBA" id="ARBA00023242"/>
    </source>
</evidence>
<dbReference type="PANTHER" id="PTHR11618:SF4">
    <property type="entry name" value="TRANSCRIPTION FACTOR IIIB 90 KDA SUBUNIT"/>
    <property type="match status" value="1"/>
</dbReference>
<dbReference type="GeneID" id="111601537"/>
<dbReference type="Proteomes" id="UP000504633">
    <property type="component" value="Unplaced"/>
</dbReference>
<dbReference type="CTD" id="42087"/>
<name>A0A6J1M4E2_DROHY</name>
<dbReference type="Gene3D" id="2.20.25.10">
    <property type="match status" value="1"/>
</dbReference>
<dbReference type="InterPro" id="IPR013763">
    <property type="entry name" value="Cyclin-like_dom"/>
</dbReference>
<keyword evidence="10" id="KW-0539">Nucleus</keyword>
<keyword evidence="5 12" id="KW-0863">Zinc-finger</keyword>
<dbReference type="GO" id="GO:0097550">
    <property type="term" value="C:transcription preinitiation complex"/>
    <property type="evidence" value="ECO:0007669"/>
    <property type="project" value="TreeGrafter"/>
</dbReference>
<dbReference type="CDD" id="cd20554">
    <property type="entry name" value="CYCLIN_TFIIIB90_rpt2"/>
    <property type="match status" value="1"/>
</dbReference>
<keyword evidence="3" id="KW-0479">Metal-binding</keyword>
<evidence type="ECO:0000256" key="11">
    <source>
        <dbReference type="ARBA" id="ARBA00031009"/>
    </source>
</evidence>
<organism evidence="15 16">
    <name type="scientific">Drosophila hydei</name>
    <name type="common">Fruit fly</name>
    <dbReference type="NCBI Taxonomy" id="7224"/>
    <lineage>
        <taxon>Eukaryota</taxon>
        <taxon>Metazoa</taxon>
        <taxon>Ecdysozoa</taxon>
        <taxon>Arthropoda</taxon>
        <taxon>Hexapoda</taxon>
        <taxon>Insecta</taxon>
        <taxon>Pterygota</taxon>
        <taxon>Neoptera</taxon>
        <taxon>Endopterygota</taxon>
        <taxon>Diptera</taxon>
        <taxon>Brachycera</taxon>
        <taxon>Muscomorpha</taxon>
        <taxon>Ephydroidea</taxon>
        <taxon>Drosophilidae</taxon>
        <taxon>Drosophila</taxon>
    </lineage>
</organism>
<evidence type="ECO:0000256" key="3">
    <source>
        <dbReference type="ARBA" id="ARBA00022723"/>
    </source>
</evidence>
<dbReference type="Pfam" id="PF00382">
    <property type="entry name" value="TFIIB"/>
    <property type="match status" value="2"/>
</dbReference>
<dbReference type="GO" id="GO:0070897">
    <property type="term" value="P:transcription preinitiation complex assembly"/>
    <property type="evidence" value="ECO:0007669"/>
    <property type="project" value="InterPro"/>
</dbReference>
<dbReference type="GO" id="GO:0008270">
    <property type="term" value="F:zinc ion binding"/>
    <property type="evidence" value="ECO:0007669"/>
    <property type="project" value="UniProtKB-KW"/>
</dbReference>
<dbReference type="Pfam" id="PF08271">
    <property type="entry name" value="Zn_Ribbon_TF"/>
    <property type="match status" value="1"/>
</dbReference>
<gene>
    <name evidence="16" type="primary">LOC111601537</name>
</gene>
<sequence length="669" mass="74886">MSTGFKCRNCGSNEIEEDNARGDRVCMNCGSVLEDSLIVSEVQFEEMGHGAAAIGQFVSAESSGGATNYGYGKFQVGSGTESREVTIKKAKKDITLLCQQLQLTQHYADTALNFFKMALHRHLTRGRKSTHIYAACVYMTCRTEGTSHLLIDISDVQQICSYELGRTYLKLSHALCINIPSVDPCLYIMRFANRLQLGPKTHEVSMTALRIVQRMKKDCMHSGRRPTGLCGAALLIAARMHEFSRTLADVIGVVKIHESTLRKRLSEFAETPSGGLTLEEFMTVDLEREQDPPSFKAARIKDRELIQNMGVHELTELQKEIDAHLEKDIGKYTESMLRKVTKGKVEDSAEAKSSKCMQKSEKEIEMEESRQFIEASNAEAIKEFIANNTDSDSELDTKPQSAMASVIEGLRPDIEAICRVTESELEDVERAKQPMATELFVDDLNDDELDQYVLTEEEADTKLSMWKNLNAEFLREQKEREERMAKEREEGKPEKKKRKPRKKVIGPSSTAGEAIEKMLQEKKISSKINYDILKTLTEGMGSFTSEGEISAEDPKPKTLDELAQTPAIVEDGPISSKQSRGKPSYDMPGPSRKRVKVEAGLPVSQAEEQLEAKPEITLETDELDEDAEVDEADAEPEAEPEATLQDMLNQGAGDEDDEYGYGFDEEEEY</sequence>
<keyword evidence="8" id="KW-0010">Activator</keyword>
<dbReference type="OMA" id="EPPCKVM"/>
<dbReference type="RefSeq" id="XP_023173940.1">
    <property type="nucleotide sequence ID" value="XM_023318172.2"/>
</dbReference>
<dbReference type="Gene3D" id="1.10.472.10">
    <property type="entry name" value="Cyclin-like"/>
    <property type="match status" value="2"/>
</dbReference>
<dbReference type="FunFam" id="1.10.472.10:FF:000007">
    <property type="entry name" value="Transcription factor IIIB 90 kDa subunit"/>
    <property type="match status" value="1"/>
</dbReference>
<feature type="compositionally biased region" description="Acidic residues" evidence="13">
    <location>
        <begin position="653"/>
        <end position="669"/>
    </location>
</feature>
<evidence type="ECO:0000256" key="12">
    <source>
        <dbReference type="PROSITE-ProRule" id="PRU00469"/>
    </source>
</evidence>
<dbReference type="PROSITE" id="PS51134">
    <property type="entry name" value="ZF_TFIIB"/>
    <property type="match status" value="1"/>
</dbReference>
<evidence type="ECO:0000256" key="7">
    <source>
        <dbReference type="ARBA" id="ARBA00023015"/>
    </source>
</evidence>
<feature type="domain" description="TFIIB-type" evidence="14">
    <location>
        <begin position="3"/>
        <end position="34"/>
    </location>
</feature>
<evidence type="ECO:0000256" key="6">
    <source>
        <dbReference type="ARBA" id="ARBA00022833"/>
    </source>
</evidence>
<dbReference type="KEGG" id="dhe:111601537"/>
<dbReference type="InterPro" id="IPR013150">
    <property type="entry name" value="TFIIB_cyclin"/>
</dbReference>
<keyword evidence="4" id="KW-0677">Repeat</keyword>
<dbReference type="CDD" id="cd20553">
    <property type="entry name" value="CYCLIN_TFIIIB90_rpt1"/>
    <property type="match status" value="1"/>
</dbReference>